<accession>A0AAQ3Q3K4</accession>
<protein>
    <submittedName>
        <fullName evidence="2">Uncharacterized protein</fullName>
    </submittedName>
</protein>
<dbReference type="EMBL" id="CP136891">
    <property type="protein sequence ID" value="WOK97155.1"/>
    <property type="molecule type" value="Genomic_DNA"/>
</dbReference>
<gene>
    <name evidence="2" type="ORF">Cni_G05863</name>
</gene>
<keyword evidence="3" id="KW-1185">Reference proteome</keyword>
<feature type="region of interest" description="Disordered" evidence="1">
    <location>
        <begin position="71"/>
        <end position="115"/>
    </location>
</feature>
<name>A0AAQ3Q3K4_9LILI</name>
<feature type="region of interest" description="Disordered" evidence="1">
    <location>
        <begin position="1"/>
        <end position="26"/>
    </location>
</feature>
<proteinExistence type="predicted"/>
<feature type="compositionally biased region" description="Low complexity" evidence="1">
    <location>
        <begin position="79"/>
        <end position="92"/>
    </location>
</feature>
<evidence type="ECO:0000256" key="1">
    <source>
        <dbReference type="SAM" id="MobiDB-lite"/>
    </source>
</evidence>
<sequence length="115" mass="12365">MSRHALFNPPPLRNLIDSSPQHHEPPSNVRLACPLLYCAPVAPSCVTGLFKNAPINYDLINASFAAASSAQQKQHPNCTTTSSTASAPSMAANLPAQSDDDYDFFHSEPLESDLL</sequence>
<dbReference type="Proteomes" id="UP001327560">
    <property type="component" value="Chromosome 2"/>
</dbReference>
<dbReference type="AlphaFoldDB" id="A0AAQ3Q3K4"/>
<evidence type="ECO:0000313" key="2">
    <source>
        <dbReference type="EMBL" id="WOK97155.1"/>
    </source>
</evidence>
<reference evidence="2 3" key="1">
    <citation type="submission" date="2023-10" db="EMBL/GenBank/DDBJ databases">
        <title>Chromosome-scale genome assembly provides insights into flower coloration mechanisms of Canna indica.</title>
        <authorList>
            <person name="Li C."/>
        </authorList>
    </citation>
    <scope>NUCLEOTIDE SEQUENCE [LARGE SCALE GENOMIC DNA]</scope>
    <source>
        <tissue evidence="2">Flower</tissue>
    </source>
</reference>
<evidence type="ECO:0000313" key="3">
    <source>
        <dbReference type="Proteomes" id="UP001327560"/>
    </source>
</evidence>
<organism evidence="2 3">
    <name type="scientific">Canna indica</name>
    <name type="common">Indian-shot</name>
    <dbReference type="NCBI Taxonomy" id="4628"/>
    <lineage>
        <taxon>Eukaryota</taxon>
        <taxon>Viridiplantae</taxon>
        <taxon>Streptophyta</taxon>
        <taxon>Embryophyta</taxon>
        <taxon>Tracheophyta</taxon>
        <taxon>Spermatophyta</taxon>
        <taxon>Magnoliopsida</taxon>
        <taxon>Liliopsida</taxon>
        <taxon>Zingiberales</taxon>
        <taxon>Cannaceae</taxon>
        <taxon>Canna</taxon>
    </lineage>
</organism>